<accession>A0ABQ2HX84</accession>
<proteinExistence type="predicted"/>
<organism evidence="2 3">
    <name type="scientific">Lentzea pudingi</name>
    <dbReference type="NCBI Taxonomy" id="1789439"/>
    <lineage>
        <taxon>Bacteria</taxon>
        <taxon>Bacillati</taxon>
        <taxon>Actinomycetota</taxon>
        <taxon>Actinomycetes</taxon>
        <taxon>Pseudonocardiales</taxon>
        <taxon>Pseudonocardiaceae</taxon>
        <taxon>Lentzea</taxon>
    </lineage>
</organism>
<evidence type="ECO:0000313" key="3">
    <source>
        <dbReference type="Proteomes" id="UP000597656"/>
    </source>
</evidence>
<reference evidence="3" key="1">
    <citation type="journal article" date="2019" name="Int. J. Syst. Evol. Microbiol.">
        <title>The Global Catalogue of Microorganisms (GCM) 10K type strain sequencing project: providing services to taxonomists for standard genome sequencing and annotation.</title>
        <authorList>
            <consortium name="The Broad Institute Genomics Platform"/>
            <consortium name="The Broad Institute Genome Sequencing Center for Infectious Disease"/>
            <person name="Wu L."/>
            <person name="Ma J."/>
        </authorList>
    </citation>
    <scope>NUCLEOTIDE SEQUENCE [LARGE SCALE GENOMIC DNA]</scope>
    <source>
        <strain evidence="3">CGMCC 4.7319</strain>
    </source>
</reference>
<evidence type="ECO:0000256" key="1">
    <source>
        <dbReference type="SAM" id="MobiDB-lite"/>
    </source>
</evidence>
<protein>
    <submittedName>
        <fullName evidence="2">Uncharacterized protein</fullName>
    </submittedName>
</protein>
<dbReference type="RefSeq" id="WP_189155744.1">
    <property type="nucleotide sequence ID" value="NZ_BMNC01000004.1"/>
</dbReference>
<gene>
    <name evidence="2" type="ORF">GCM10011609_34560</name>
</gene>
<keyword evidence="3" id="KW-1185">Reference proteome</keyword>
<sequence length="63" mass="6903">MRAGQVIAVAVFLLALAVIAVPVLALRDVERAPEQRPTVIRTDDMTWQRTPSSVPSSPPRPVR</sequence>
<comment type="caution">
    <text evidence="2">The sequence shown here is derived from an EMBL/GenBank/DDBJ whole genome shotgun (WGS) entry which is preliminary data.</text>
</comment>
<feature type="region of interest" description="Disordered" evidence="1">
    <location>
        <begin position="35"/>
        <end position="63"/>
    </location>
</feature>
<dbReference type="Proteomes" id="UP000597656">
    <property type="component" value="Unassembled WGS sequence"/>
</dbReference>
<evidence type="ECO:0000313" key="2">
    <source>
        <dbReference type="EMBL" id="GGM94188.1"/>
    </source>
</evidence>
<dbReference type="EMBL" id="BMNC01000004">
    <property type="protein sequence ID" value="GGM94188.1"/>
    <property type="molecule type" value="Genomic_DNA"/>
</dbReference>
<name>A0ABQ2HX84_9PSEU</name>